<keyword evidence="1 4" id="KW-0808">Transferase</keyword>
<dbReference type="CDD" id="cd04301">
    <property type="entry name" value="NAT_SF"/>
    <property type="match status" value="1"/>
</dbReference>
<proteinExistence type="predicted"/>
<dbReference type="PANTHER" id="PTHR43877">
    <property type="entry name" value="AMINOALKYLPHOSPHONATE N-ACETYLTRANSFERASE-RELATED-RELATED"/>
    <property type="match status" value="1"/>
</dbReference>
<comment type="caution">
    <text evidence="4">The sequence shown here is derived from an EMBL/GenBank/DDBJ whole genome shotgun (WGS) entry which is preliminary data.</text>
</comment>
<sequence length="175" mass="20141">MEIKVRQANDGDLDEVERLYGELNDYLAEHVNYPRWSREVYPLREHAEEGLRAGNLYVALCGEKIAGTVIFLYEQGEAYRSVEWQIDFDVPVIIIHILAVHPAYMGCGVGKALLEYAEELGRSQGMRAVRLDTFEENLPAVRLYEKCGFSYRGLVDLGLEEIYGLKWYKAFEKIL</sequence>
<evidence type="ECO:0000256" key="2">
    <source>
        <dbReference type="ARBA" id="ARBA00023315"/>
    </source>
</evidence>
<gene>
    <name evidence="4" type="ORF">DXC51_09925</name>
</gene>
<evidence type="ECO:0000313" key="4">
    <source>
        <dbReference type="EMBL" id="RGE61850.1"/>
    </source>
</evidence>
<dbReference type="SUPFAM" id="SSF55729">
    <property type="entry name" value="Acyl-CoA N-acyltransferases (Nat)"/>
    <property type="match status" value="1"/>
</dbReference>
<dbReference type="GeneID" id="97987187"/>
<dbReference type="Proteomes" id="UP000260812">
    <property type="component" value="Unassembled WGS sequence"/>
</dbReference>
<feature type="domain" description="N-acetyltransferase" evidence="3">
    <location>
        <begin position="3"/>
        <end position="172"/>
    </location>
</feature>
<evidence type="ECO:0000256" key="1">
    <source>
        <dbReference type="ARBA" id="ARBA00022679"/>
    </source>
</evidence>
<keyword evidence="5" id="KW-1185">Reference proteome</keyword>
<dbReference type="Pfam" id="PF00583">
    <property type="entry name" value="Acetyltransf_1"/>
    <property type="match status" value="1"/>
</dbReference>
<dbReference type="PROSITE" id="PS51186">
    <property type="entry name" value="GNAT"/>
    <property type="match status" value="1"/>
</dbReference>
<dbReference type="Gene3D" id="3.40.630.30">
    <property type="match status" value="1"/>
</dbReference>
<evidence type="ECO:0000313" key="5">
    <source>
        <dbReference type="Proteomes" id="UP000260812"/>
    </source>
</evidence>
<protein>
    <submittedName>
        <fullName evidence="4">GNAT family N-acetyltransferase</fullName>
    </submittedName>
</protein>
<dbReference type="AlphaFoldDB" id="A0A3E3I776"/>
<accession>A0A3E3I776</accession>
<keyword evidence="2" id="KW-0012">Acyltransferase</keyword>
<dbReference type="RefSeq" id="WP_117544422.1">
    <property type="nucleotide sequence ID" value="NZ_QVLV01000005.1"/>
</dbReference>
<dbReference type="InterPro" id="IPR000182">
    <property type="entry name" value="GNAT_dom"/>
</dbReference>
<reference evidence="4" key="1">
    <citation type="submission" date="2018-08" db="EMBL/GenBank/DDBJ databases">
        <title>A genome reference for cultivated species of the human gut microbiota.</title>
        <authorList>
            <person name="Zou Y."/>
            <person name="Xue W."/>
            <person name="Luo G."/>
        </authorList>
    </citation>
    <scope>NUCLEOTIDE SEQUENCE [LARGE SCALE GENOMIC DNA]</scope>
    <source>
        <strain evidence="4">TF05-5AC</strain>
    </source>
</reference>
<dbReference type="EMBL" id="QVLV01000005">
    <property type="protein sequence ID" value="RGE61850.1"/>
    <property type="molecule type" value="Genomic_DNA"/>
</dbReference>
<dbReference type="PANTHER" id="PTHR43877:SF2">
    <property type="entry name" value="AMINOALKYLPHOSPHONATE N-ACETYLTRANSFERASE-RELATED"/>
    <property type="match status" value="1"/>
</dbReference>
<dbReference type="InterPro" id="IPR050832">
    <property type="entry name" value="Bact_Acetyltransf"/>
</dbReference>
<dbReference type="GO" id="GO:0016747">
    <property type="term" value="F:acyltransferase activity, transferring groups other than amino-acyl groups"/>
    <property type="evidence" value="ECO:0007669"/>
    <property type="project" value="InterPro"/>
</dbReference>
<organism evidence="4 5">
    <name type="scientific">Eisenbergiella massiliensis</name>
    <dbReference type="NCBI Taxonomy" id="1720294"/>
    <lineage>
        <taxon>Bacteria</taxon>
        <taxon>Bacillati</taxon>
        <taxon>Bacillota</taxon>
        <taxon>Clostridia</taxon>
        <taxon>Lachnospirales</taxon>
        <taxon>Lachnospiraceae</taxon>
        <taxon>Eisenbergiella</taxon>
    </lineage>
</organism>
<name>A0A3E3I776_9FIRM</name>
<evidence type="ECO:0000259" key="3">
    <source>
        <dbReference type="PROSITE" id="PS51186"/>
    </source>
</evidence>
<dbReference type="InterPro" id="IPR016181">
    <property type="entry name" value="Acyl_CoA_acyltransferase"/>
</dbReference>